<dbReference type="Proteomes" id="UP000009046">
    <property type="component" value="Unassembled WGS sequence"/>
</dbReference>
<comment type="similarity">
    <text evidence="2">Belongs to the protein kinase superfamily. CAMK Ser/Thr protein kinase family. SNF1 subfamily.</text>
</comment>
<dbReference type="SMART" id="SM00220">
    <property type="entry name" value="S_TKc"/>
    <property type="match status" value="1"/>
</dbReference>
<keyword evidence="10" id="KW-0446">Lipid-binding</keyword>
<dbReference type="STRING" id="121224.E0VCY1"/>
<dbReference type="eggNOG" id="KOG0583">
    <property type="taxonomic scope" value="Eukaryota"/>
</dbReference>
<dbReference type="SUPFAM" id="SSF56112">
    <property type="entry name" value="Protein kinase-like (PK-like)"/>
    <property type="match status" value="1"/>
</dbReference>
<evidence type="ECO:0000256" key="15">
    <source>
        <dbReference type="PROSITE-ProRule" id="PRU10141"/>
    </source>
</evidence>
<keyword evidence="8 19" id="KW-0418">Kinase</keyword>
<dbReference type="GO" id="GO:0005886">
    <property type="term" value="C:plasma membrane"/>
    <property type="evidence" value="ECO:0007669"/>
    <property type="project" value="UniProtKB-SubCell"/>
</dbReference>
<dbReference type="Pfam" id="PF02149">
    <property type="entry name" value="KA1"/>
    <property type="match status" value="1"/>
</dbReference>
<dbReference type="CDD" id="cd12198">
    <property type="entry name" value="MELK_C"/>
    <property type="match status" value="1"/>
</dbReference>
<dbReference type="GO" id="GO:0005524">
    <property type="term" value="F:ATP binding"/>
    <property type="evidence" value="ECO:0007669"/>
    <property type="project" value="UniProtKB-UniRule"/>
</dbReference>
<evidence type="ECO:0000256" key="12">
    <source>
        <dbReference type="ARBA" id="ARBA00023306"/>
    </source>
</evidence>
<evidence type="ECO:0000256" key="11">
    <source>
        <dbReference type="ARBA" id="ARBA00023136"/>
    </source>
</evidence>
<dbReference type="GeneID" id="8238095"/>
<evidence type="ECO:0000313" key="21">
    <source>
        <dbReference type="Proteomes" id="UP000009046"/>
    </source>
</evidence>
<dbReference type="EC" id="2.7.11.1" evidence="3"/>
<evidence type="ECO:0000256" key="10">
    <source>
        <dbReference type="ARBA" id="ARBA00023121"/>
    </source>
</evidence>
<dbReference type="GO" id="GO:0008289">
    <property type="term" value="F:lipid binding"/>
    <property type="evidence" value="ECO:0007669"/>
    <property type="project" value="UniProtKB-KW"/>
</dbReference>
<dbReference type="PANTHER" id="PTHR24346:SF30">
    <property type="entry name" value="MATERNAL EMBRYONIC LEUCINE ZIPPER KINASE"/>
    <property type="match status" value="1"/>
</dbReference>
<feature type="domain" description="KA1" evidence="18">
    <location>
        <begin position="515"/>
        <end position="583"/>
    </location>
</feature>
<dbReference type="GO" id="GO:0005737">
    <property type="term" value="C:cytoplasm"/>
    <property type="evidence" value="ECO:0007669"/>
    <property type="project" value="TreeGrafter"/>
</dbReference>
<evidence type="ECO:0000256" key="14">
    <source>
        <dbReference type="ARBA" id="ARBA00048679"/>
    </source>
</evidence>
<dbReference type="CDD" id="cd14341">
    <property type="entry name" value="UBA_MELK"/>
    <property type="match status" value="1"/>
</dbReference>
<feature type="region of interest" description="Disordered" evidence="16">
    <location>
        <begin position="374"/>
        <end position="403"/>
    </location>
</feature>
<dbReference type="Gene3D" id="1.10.510.10">
    <property type="entry name" value="Transferase(Phosphotransferase) domain 1"/>
    <property type="match status" value="1"/>
</dbReference>
<organism>
    <name type="scientific">Pediculus humanus subsp. corporis</name>
    <name type="common">Body louse</name>
    <dbReference type="NCBI Taxonomy" id="121224"/>
    <lineage>
        <taxon>Eukaryota</taxon>
        <taxon>Metazoa</taxon>
        <taxon>Ecdysozoa</taxon>
        <taxon>Arthropoda</taxon>
        <taxon>Hexapoda</taxon>
        <taxon>Insecta</taxon>
        <taxon>Pterygota</taxon>
        <taxon>Neoptera</taxon>
        <taxon>Paraneoptera</taxon>
        <taxon>Psocodea</taxon>
        <taxon>Troctomorpha</taxon>
        <taxon>Phthiraptera</taxon>
        <taxon>Anoplura</taxon>
        <taxon>Pediculidae</taxon>
        <taxon>Pediculus</taxon>
    </lineage>
</organism>
<reference evidence="19" key="1">
    <citation type="submission" date="2007-04" db="EMBL/GenBank/DDBJ databases">
        <title>Annotation of Pediculus humanus corporis strain USDA.</title>
        <authorList>
            <person name="Kirkness E."/>
            <person name="Hannick L."/>
            <person name="Hass B."/>
            <person name="Bruggner R."/>
            <person name="Lawson D."/>
            <person name="Bidwell S."/>
            <person name="Joardar V."/>
            <person name="Caler E."/>
            <person name="Walenz B."/>
            <person name="Inman J."/>
            <person name="Schobel S."/>
            <person name="Galinsky K."/>
            <person name="Amedeo P."/>
            <person name="Strausberg R."/>
        </authorList>
    </citation>
    <scope>NUCLEOTIDE SEQUENCE</scope>
    <source>
        <strain evidence="19">USDA</strain>
    </source>
</reference>
<gene>
    <name evidence="20" type="primary">8238095</name>
    <name evidence="19" type="ORF">Phum_PHUM101530</name>
</gene>
<dbReference type="PROSITE" id="PS50032">
    <property type="entry name" value="KA1"/>
    <property type="match status" value="1"/>
</dbReference>
<evidence type="ECO:0000256" key="9">
    <source>
        <dbReference type="ARBA" id="ARBA00022840"/>
    </source>
</evidence>
<evidence type="ECO:0000256" key="3">
    <source>
        <dbReference type="ARBA" id="ARBA00012513"/>
    </source>
</evidence>
<evidence type="ECO:0000256" key="13">
    <source>
        <dbReference type="ARBA" id="ARBA00047899"/>
    </source>
</evidence>
<evidence type="ECO:0000259" key="18">
    <source>
        <dbReference type="PROSITE" id="PS50032"/>
    </source>
</evidence>
<dbReference type="InParanoid" id="E0VCY1"/>
<evidence type="ECO:0000256" key="5">
    <source>
        <dbReference type="ARBA" id="ARBA00022527"/>
    </source>
</evidence>
<dbReference type="Pfam" id="PF21594">
    <property type="entry name" value="UBA_MELK"/>
    <property type="match status" value="1"/>
</dbReference>
<dbReference type="EnsemblMetazoa" id="PHUM101530-RA">
    <property type="protein sequence ID" value="PHUM101530-PA"/>
    <property type="gene ID" value="PHUM101530"/>
</dbReference>
<dbReference type="PROSITE" id="PS00108">
    <property type="entry name" value="PROTEIN_KINASE_ST"/>
    <property type="match status" value="1"/>
</dbReference>
<dbReference type="OMA" id="ETESHYF"/>
<sequence>MEYSALHNQYRIDKTIGCGGFAKVKLATHILTGEKVAIKIMLKQTLMDDLPRVKHEIKALKSLSHPNICDLYQVLETDTHYFLIMEYCDGGELFDYIVEKEKLSENEARKFFQQIVLAVSYLHNEGFAHRDLKPENILLDKNHNLKLIDFGLSVKPENDANLYTSCGSPNYAAPELIKGEKYLGHEIDIWSLGVLLYALLCGCLPFEDESIQKLYEKILSGYYEEKKWLSAESKSLLNSLLQVNARKRITTSKLIAHPWFKKEFDKIDSGHTIPKIINDAEVLQLMSSHFNMSPEEIWDEITKEKYDYIMATYFILLNKKRNNEVLTIGNNTTLKKRAHSASYRQAVEKWEKNQNQTMKKTETYIMNKEVTDKSMENRERTRKNCKRLRSPGIGEKNGPEPKRIKENVTPVLKKISNSNDKTPMSAKKLLVGLEKSLHKAKSALTPKRKNYLTENIQPVILWGKNYSNVSTTTSKSPEETLLKLQNTLKEKGIACRKKGFVLKGKLKKLSTDNKNKKDEDKLSFELEVCWIPSVSSSITKNMTKFKKDDCLKEAVVGIRRKRLHGDAWIYKNVCEEVLALAAPQKKTIDKSH</sequence>
<dbReference type="HOGENOM" id="CLU_000288_157_8_1"/>
<comment type="catalytic activity">
    <reaction evidence="13">
        <text>L-threonyl-[protein] + ATP = O-phospho-L-threonyl-[protein] + ADP + H(+)</text>
        <dbReference type="Rhea" id="RHEA:46608"/>
        <dbReference type="Rhea" id="RHEA-COMP:11060"/>
        <dbReference type="Rhea" id="RHEA-COMP:11605"/>
        <dbReference type="ChEBI" id="CHEBI:15378"/>
        <dbReference type="ChEBI" id="CHEBI:30013"/>
        <dbReference type="ChEBI" id="CHEBI:30616"/>
        <dbReference type="ChEBI" id="CHEBI:61977"/>
        <dbReference type="ChEBI" id="CHEBI:456216"/>
        <dbReference type="EC" id="2.7.11.1"/>
    </reaction>
</comment>
<dbReference type="SUPFAM" id="SSF103243">
    <property type="entry name" value="KA1-like"/>
    <property type="match status" value="1"/>
</dbReference>
<proteinExistence type="inferred from homology"/>
<keyword evidence="9 15" id="KW-0067">ATP-binding</keyword>
<evidence type="ECO:0000313" key="20">
    <source>
        <dbReference type="EnsemblMetazoa" id="PHUM101530-PA"/>
    </source>
</evidence>
<dbReference type="OrthoDB" id="193931at2759"/>
<evidence type="ECO:0000256" key="8">
    <source>
        <dbReference type="ARBA" id="ARBA00022777"/>
    </source>
</evidence>
<dbReference type="InterPro" id="IPR028375">
    <property type="entry name" value="KA1/Ssp2_C"/>
</dbReference>
<comment type="subcellular location">
    <subcellularLocation>
        <location evidence="1">Cell membrane</location>
        <topology evidence="1">Peripheral membrane protein</topology>
    </subcellularLocation>
</comment>
<dbReference type="Gene3D" id="3.30.310.80">
    <property type="entry name" value="Kinase associated domain 1, KA1"/>
    <property type="match status" value="1"/>
</dbReference>
<dbReference type="InterPro" id="IPR000719">
    <property type="entry name" value="Prot_kinase_dom"/>
</dbReference>
<comment type="catalytic activity">
    <reaction evidence="14">
        <text>L-seryl-[protein] + ATP = O-phospho-L-seryl-[protein] + ADP + H(+)</text>
        <dbReference type="Rhea" id="RHEA:17989"/>
        <dbReference type="Rhea" id="RHEA-COMP:9863"/>
        <dbReference type="Rhea" id="RHEA-COMP:11604"/>
        <dbReference type="ChEBI" id="CHEBI:15378"/>
        <dbReference type="ChEBI" id="CHEBI:29999"/>
        <dbReference type="ChEBI" id="CHEBI:30616"/>
        <dbReference type="ChEBI" id="CHEBI:83421"/>
        <dbReference type="ChEBI" id="CHEBI:456216"/>
        <dbReference type="EC" id="2.7.11.1"/>
    </reaction>
</comment>
<dbReference type="PROSITE" id="PS00107">
    <property type="entry name" value="PROTEIN_KINASE_ATP"/>
    <property type="match status" value="1"/>
</dbReference>
<feature type="compositionally biased region" description="Basic residues" evidence="16">
    <location>
        <begin position="380"/>
        <end position="389"/>
    </location>
</feature>
<reference evidence="19" key="2">
    <citation type="submission" date="2007-04" db="EMBL/GenBank/DDBJ databases">
        <title>The genome of the human body louse.</title>
        <authorList>
            <consortium name="The Human Body Louse Genome Consortium"/>
            <person name="Kirkness E."/>
            <person name="Walenz B."/>
            <person name="Hass B."/>
            <person name="Bruggner R."/>
            <person name="Strausberg R."/>
        </authorList>
    </citation>
    <scope>NUCLEOTIDE SEQUENCE</scope>
    <source>
        <strain evidence="19">USDA</strain>
    </source>
</reference>
<dbReference type="FunFam" id="1.10.510.10:FF:000271">
    <property type="entry name" value="Non-specific serine/threonine protein kinase"/>
    <property type="match status" value="1"/>
</dbReference>
<dbReference type="FunFam" id="3.30.200.20:FF:000003">
    <property type="entry name" value="Non-specific serine/threonine protein kinase"/>
    <property type="match status" value="1"/>
</dbReference>
<dbReference type="KEGG" id="phu:Phum_PHUM101530"/>
<dbReference type="RefSeq" id="XP_002423975.1">
    <property type="nucleotide sequence ID" value="XM_002423930.1"/>
</dbReference>
<dbReference type="EMBL" id="DS235068">
    <property type="protein sequence ID" value="EEB11237.1"/>
    <property type="molecule type" value="Genomic_DNA"/>
</dbReference>
<keyword evidence="4" id="KW-1003">Cell membrane</keyword>
<dbReference type="PROSITE" id="PS50011">
    <property type="entry name" value="PROTEIN_KINASE_DOM"/>
    <property type="match status" value="1"/>
</dbReference>
<dbReference type="InterPro" id="IPR011009">
    <property type="entry name" value="Kinase-like_dom_sf"/>
</dbReference>
<dbReference type="AlphaFoldDB" id="E0VCY1"/>
<keyword evidence="11" id="KW-0472">Membrane</keyword>
<keyword evidence="6 19" id="KW-0808">Transferase</keyword>
<dbReference type="Pfam" id="PF00069">
    <property type="entry name" value="Pkinase"/>
    <property type="match status" value="1"/>
</dbReference>
<dbReference type="InterPro" id="IPR048637">
    <property type="entry name" value="MELK_UBA"/>
</dbReference>
<evidence type="ECO:0000256" key="6">
    <source>
        <dbReference type="ARBA" id="ARBA00022679"/>
    </source>
</evidence>
<keyword evidence="21" id="KW-1185">Reference proteome</keyword>
<dbReference type="InterPro" id="IPR008271">
    <property type="entry name" value="Ser/Thr_kinase_AS"/>
</dbReference>
<keyword evidence="7 15" id="KW-0547">Nucleotide-binding</keyword>
<evidence type="ECO:0000256" key="7">
    <source>
        <dbReference type="ARBA" id="ARBA00022741"/>
    </source>
</evidence>
<dbReference type="PANTHER" id="PTHR24346">
    <property type="entry name" value="MAP/MICROTUBULE AFFINITY-REGULATING KINASE"/>
    <property type="match status" value="1"/>
</dbReference>
<evidence type="ECO:0000256" key="16">
    <source>
        <dbReference type="SAM" id="MobiDB-lite"/>
    </source>
</evidence>
<reference evidence="20" key="3">
    <citation type="submission" date="2020-05" db="UniProtKB">
        <authorList>
            <consortium name="EnsemblMetazoa"/>
        </authorList>
    </citation>
    <scope>IDENTIFICATION</scope>
    <source>
        <strain evidence="20">USDA</strain>
    </source>
</reference>
<keyword evidence="12" id="KW-0131">Cell cycle</keyword>
<dbReference type="VEuPathDB" id="VectorBase:PHUM101530"/>
<evidence type="ECO:0000256" key="1">
    <source>
        <dbReference type="ARBA" id="ARBA00004202"/>
    </source>
</evidence>
<dbReference type="GO" id="GO:0035556">
    <property type="term" value="P:intracellular signal transduction"/>
    <property type="evidence" value="ECO:0007669"/>
    <property type="project" value="TreeGrafter"/>
</dbReference>
<keyword evidence="5" id="KW-0723">Serine/threonine-protein kinase</keyword>
<name>E0VCY1_PEDHC</name>
<dbReference type="InterPro" id="IPR017441">
    <property type="entry name" value="Protein_kinase_ATP_BS"/>
</dbReference>
<feature type="binding site" evidence="15">
    <location>
        <position position="39"/>
    </location>
    <ligand>
        <name>ATP</name>
        <dbReference type="ChEBI" id="CHEBI:30616"/>
    </ligand>
</feature>
<dbReference type="InterPro" id="IPR001772">
    <property type="entry name" value="KA1_dom"/>
</dbReference>
<dbReference type="GO" id="GO:0004674">
    <property type="term" value="F:protein serine/threonine kinase activity"/>
    <property type="evidence" value="ECO:0007669"/>
    <property type="project" value="UniProtKB-KW"/>
</dbReference>
<accession>E0VCY1</accession>
<evidence type="ECO:0000259" key="17">
    <source>
        <dbReference type="PROSITE" id="PS50011"/>
    </source>
</evidence>
<evidence type="ECO:0000256" key="2">
    <source>
        <dbReference type="ARBA" id="ARBA00006234"/>
    </source>
</evidence>
<dbReference type="CTD" id="8238095"/>
<protein>
    <recommendedName>
        <fullName evidence="3">non-specific serine/threonine protein kinase</fullName>
        <ecNumber evidence="3">2.7.11.1</ecNumber>
    </recommendedName>
</protein>
<evidence type="ECO:0000313" key="19">
    <source>
        <dbReference type="EMBL" id="EEB11237.1"/>
    </source>
</evidence>
<evidence type="ECO:0000256" key="4">
    <source>
        <dbReference type="ARBA" id="ARBA00022475"/>
    </source>
</evidence>
<feature type="domain" description="Protein kinase" evidence="17">
    <location>
        <begin position="10"/>
        <end position="260"/>
    </location>
</feature>
<dbReference type="EMBL" id="AAZO01001214">
    <property type="status" value="NOT_ANNOTATED_CDS"/>
    <property type="molecule type" value="Genomic_DNA"/>
</dbReference>